<dbReference type="PROSITE" id="PS50016">
    <property type="entry name" value="ZF_PHD_2"/>
    <property type="match status" value="1"/>
</dbReference>
<dbReference type="SUPFAM" id="SSF52980">
    <property type="entry name" value="Restriction endonuclease-like"/>
    <property type="match status" value="1"/>
</dbReference>
<evidence type="ECO:0000256" key="4">
    <source>
        <dbReference type="PROSITE-ProRule" id="PRU00146"/>
    </source>
</evidence>
<dbReference type="InterPro" id="IPR013083">
    <property type="entry name" value="Znf_RING/FYVE/PHD"/>
</dbReference>
<dbReference type="EMBL" id="CALNXK010000123">
    <property type="protein sequence ID" value="CAH3162523.1"/>
    <property type="molecule type" value="Genomic_DNA"/>
</dbReference>
<keyword evidence="3" id="KW-0862">Zinc</keyword>
<dbReference type="CDD" id="cd22343">
    <property type="entry name" value="PDDEXK_lambda_exonuclease-like"/>
    <property type="match status" value="1"/>
</dbReference>
<dbReference type="InterPro" id="IPR019787">
    <property type="entry name" value="Znf_PHD-finger"/>
</dbReference>
<organism evidence="7 8">
    <name type="scientific">Porites lobata</name>
    <dbReference type="NCBI Taxonomy" id="104759"/>
    <lineage>
        <taxon>Eukaryota</taxon>
        <taxon>Metazoa</taxon>
        <taxon>Cnidaria</taxon>
        <taxon>Anthozoa</taxon>
        <taxon>Hexacorallia</taxon>
        <taxon>Scleractinia</taxon>
        <taxon>Fungiina</taxon>
        <taxon>Poritidae</taxon>
        <taxon>Porites</taxon>
    </lineage>
</organism>
<dbReference type="PANTHER" id="PTHR47526:SF3">
    <property type="entry name" value="PHD-TYPE DOMAIN-CONTAINING PROTEIN"/>
    <property type="match status" value="1"/>
</dbReference>
<proteinExistence type="predicted"/>
<sequence length="875" mass="97726">MDLSEEKACEDLQSLAANIPVLSDYVKCLESHVKSRYLQKISVVGVDPASIPSDQFDPECLPQIESTDLLSYLVLETSHYTKDQFKAYKSLEAYNQMVSGFVTSVRGLMISGKCVVVAKVRHSQRMNDPLVNIWIIADKDGTILSAHCLNCKAGLAESCSHVASVLFYIEAWNRIHGKLACTQVKCSWLLPTYVNEVEYKRVKDIDFRSAKKLKESLDKKIDSLSNATTPPQQYASEQGRKTPLNVDARPSSTAEMSAFFDKLNQCNVKPVALSLTKDYADQFVAKSRSVPVVSDLFETVNLELQYPELLRKCVNVQLDISNEDISKVELDTRSQAKGSGFFRHRAGRIGASVSGAVCHCNLAQPPQSLIKGICYPHLFKVSTKATRHGCIHEDDAIKAYEVEMQKSHVNFQLTRCGLFINEQHPFLHATPDFLTSCDCCGLGCGEVKCPICIGEDCDFDKYVTKKNTCLEKINGNFQLVRNRNYYYQVQQQLFTLKERKFCDFVVCGIDSEKKAHMVKERIYPDAKHWGNALPKLEAFWRICILPEILGRWYTRRCTLPVPKPDVNGICFCRVQRDEEVISCSNNDCPYVQFHRSCLALDSVKISKKWYCPHCSRLPQFKRGKKAKQSAQSTPVIQGALNCDTICTCESKPNSTDKLLECHGATCKSGKYFHLHCLNLKRMPNNAKTTWKCAGCKNANASATATTTCISSSAITTSASSTVLSSESSTSVDNVSAFSNEDDDVTFVQEKKGKIIKQSPLAILEESDYQLILNPLGCLNCDIIHMAQVLLHEAKPSIEGFQRRTLGPARNFDVVSAEFIQLLHTGNDHWVCISSIGCVPGYVNLYDSLFHDIISEEVKDQTNDLLGGSLVGLNFV</sequence>
<feature type="domain" description="PHD-type" evidence="6">
    <location>
        <begin position="643"/>
        <end position="698"/>
    </location>
</feature>
<dbReference type="InterPro" id="IPR001965">
    <property type="entry name" value="Znf_PHD"/>
</dbReference>
<keyword evidence="8" id="KW-1185">Reference proteome</keyword>
<evidence type="ECO:0000256" key="5">
    <source>
        <dbReference type="SAM" id="MobiDB-lite"/>
    </source>
</evidence>
<evidence type="ECO:0000259" key="6">
    <source>
        <dbReference type="PROSITE" id="PS50016"/>
    </source>
</evidence>
<dbReference type="InterPro" id="IPR019080">
    <property type="entry name" value="YqaJ_viral_recombinase"/>
</dbReference>
<dbReference type="Pfam" id="PF09588">
    <property type="entry name" value="YqaJ"/>
    <property type="match status" value="1"/>
</dbReference>
<dbReference type="Gene3D" id="3.30.40.10">
    <property type="entry name" value="Zinc/RING finger domain, C3HC4 (zinc finger)"/>
    <property type="match status" value="2"/>
</dbReference>
<reference evidence="7 8" key="1">
    <citation type="submission" date="2022-05" db="EMBL/GenBank/DDBJ databases">
        <authorList>
            <consortium name="Genoscope - CEA"/>
            <person name="William W."/>
        </authorList>
    </citation>
    <scope>NUCLEOTIDE SEQUENCE [LARGE SCALE GENOMIC DNA]</scope>
</reference>
<comment type="caution">
    <text evidence="7">The sequence shown here is derived from an EMBL/GenBank/DDBJ whole genome shotgun (WGS) entry which is preliminary data.</text>
</comment>
<gene>
    <name evidence="7" type="ORF">PLOB_00005370</name>
</gene>
<accession>A0ABN8QH04</accession>
<evidence type="ECO:0000256" key="2">
    <source>
        <dbReference type="ARBA" id="ARBA00022771"/>
    </source>
</evidence>
<evidence type="ECO:0000313" key="7">
    <source>
        <dbReference type="EMBL" id="CAH3162523.1"/>
    </source>
</evidence>
<dbReference type="SMART" id="SM00249">
    <property type="entry name" value="PHD"/>
    <property type="match status" value="2"/>
</dbReference>
<dbReference type="Gene3D" id="3.90.320.10">
    <property type="match status" value="1"/>
</dbReference>
<feature type="compositionally biased region" description="Polar residues" evidence="5">
    <location>
        <begin position="223"/>
        <end position="236"/>
    </location>
</feature>
<dbReference type="InterPro" id="IPR011604">
    <property type="entry name" value="PDDEXK-like_dom_sf"/>
</dbReference>
<dbReference type="InterPro" id="IPR011011">
    <property type="entry name" value="Znf_FYVE_PHD"/>
</dbReference>
<keyword evidence="1" id="KW-0479">Metal-binding</keyword>
<dbReference type="PANTHER" id="PTHR47526">
    <property type="entry name" value="ATP-DEPENDENT DNA HELICASE"/>
    <property type="match status" value="1"/>
</dbReference>
<keyword evidence="2 4" id="KW-0863">Zinc-finger</keyword>
<dbReference type="SUPFAM" id="SSF57903">
    <property type="entry name" value="FYVE/PHD zinc finger"/>
    <property type="match status" value="2"/>
</dbReference>
<feature type="region of interest" description="Disordered" evidence="5">
    <location>
        <begin position="223"/>
        <end position="247"/>
    </location>
</feature>
<evidence type="ECO:0000256" key="1">
    <source>
        <dbReference type="ARBA" id="ARBA00022723"/>
    </source>
</evidence>
<dbReference type="Proteomes" id="UP001159405">
    <property type="component" value="Unassembled WGS sequence"/>
</dbReference>
<dbReference type="InterPro" id="IPR011335">
    <property type="entry name" value="Restrct_endonuc-II-like"/>
</dbReference>
<evidence type="ECO:0000313" key="8">
    <source>
        <dbReference type="Proteomes" id="UP001159405"/>
    </source>
</evidence>
<protein>
    <recommendedName>
        <fullName evidence="6">PHD-type domain-containing protein</fullName>
    </recommendedName>
</protein>
<name>A0ABN8QH04_9CNID</name>
<feature type="non-terminal residue" evidence="7">
    <location>
        <position position="875"/>
    </location>
</feature>
<evidence type="ECO:0000256" key="3">
    <source>
        <dbReference type="ARBA" id="ARBA00022833"/>
    </source>
</evidence>